<evidence type="ECO:0000313" key="2">
    <source>
        <dbReference type="EMBL" id="OOM75459.1"/>
    </source>
</evidence>
<proteinExistence type="predicted"/>
<dbReference type="GO" id="GO:0006260">
    <property type="term" value="P:DNA replication"/>
    <property type="evidence" value="ECO:0007669"/>
    <property type="project" value="InterPro"/>
</dbReference>
<dbReference type="PANTHER" id="PTHR34985:SF1">
    <property type="entry name" value="SLR0554 PROTEIN"/>
    <property type="match status" value="1"/>
</dbReference>
<dbReference type="InterPro" id="IPR036977">
    <property type="entry name" value="DNA_primase_Znf_CHC2"/>
</dbReference>
<gene>
    <name evidence="2" type="primary">dnaG_1</name>
    <name evidence="2" type="ORF">CLPUN_32700</name>
</gene>
<comment type="caution">
    <text evidence="2">The sequence shown here is derived from an EMBL/GenBank/DDBJ whole genome shotgun (WGS) entry which is preliminary data.</text>
</comment>
<feature type="domain" description="Zinc finger CHC2-type" evidence="1">
    <location>
        <begin position="27"/>
        <end position="85"/>
    </location>
</feature>
<dbReference type="PANTHER" id="PTHR34985">
    <property type="entry name" value="SLR0554 PROTEIN"/>
    <property type="match status" value="1"/>
</dbReference>
<dbReference type="Proteomes" id="UP000190890">
    <property type="component" value="Unassembled WGS sequence"/>
</dbReference>
<keyword evidence="3" id="KW-1185">Reference proteome</keyword>
<dbReference type="SUPFAM" id="SSF57783">
    <property type="entry name" value="Zinc beta-ribbon"/>
    <property type="match status" value="1"/>
</dbReference>
<dbReference type="EMBL" id="LZZM01000185">
    <property type="protein sequence ID" value="OOM75459.1"/>
    <property type="molecule type" value="Genomic_DNA"/>
</dbReference>
<dbReference type="AlphaFoldDB" id="A0A1S8TCW1"/>
<dbReference type="GO" id="GO:0003677">
    <property type="term" value="F:DNA binding"/>
    <property type="evidence" value="ECO:0007669"/>
    <property type="project" value="InterPro"/>
</dbReference>
<dbReference type="Pfam" id="PF01807">
    <property type="entry name" value="Zn_ribbon_DnaG"/>
    <property type="match status" value="1"/>
</dbReference>
<dbReference type="InterPro" id="IPR002694">
    <property type="entry name" value="Znf_CHC2"/>
</dbReference>
<evidence type="ECO:0000313" key="3">
    <source>
        <dbReference type="Proteomes" id="UP000190890"/>
    </source>
</evidence>
<dbReference type="InterPro" id="IPR007936">
    <property type="entry name" value="VapE-like_dom"/>
</dbReference>
<dbReference type="GO" id="GO:0008270">
    <property type="term" value="F:zinc ion binding"/>
    <property type="evidence" value="ECO:0007669"/>
    <property type="project" value="InterPro"/>
</dbReference>
<protein>
    <submittedName>
        <fullName evidence="2">DNA primase</fullName>
    </submittedName>
</protein>
<evidence type="ECO:0000259" key="1">
    <source>
        <dbReference type="SMART" id="SM00400"/>
    </source>
</evidence>
<name>A0A1S8TCW1_9CLOT</name>
<accession>A0A1S8TCW1</accession>
<reference evidence="2 3" key="1">
    <citation type="submission" date="2016-05" db="EMBL/GenBank/DDBJ databases">
        <title>Microbial solvent formation.</title>
        <authorList>
            <person name="Poehlein A."/>
            <person name="Montoya Solano J.D."/>
            <person name="Flitsch S."/>
            <person name="Krabben P."/>
            <person name="Duerre P."/>
            <person name="Daniel R."/>
        </authorList>
    </citation>
    <scope>NUCLEOTIDE SEQUENCE [LARGE SCALE GENOMIC DNA]</scope>
    <source>
        <strain evidence="2 3">DSM 2619</strain>
    </source>
</reference>
<dbReference type="SMART" id="SM00400">
    <property type="entry name" value="ZnF_CHCC"/>
    <property type="match status" value="1"/>
</dbReference>
<dbReference type="RefSeq" id="WP_077848320.1">
    <property type="nucleotide sequence ID" value="NZ_LZZM01000185.1"/>
</dbReference>
<dbReference type="OrthoDB" id="9763644at2"/>
<dbReference type="GO" id="GO:0003899">
    <property type="term" value="F:DNA-directed RNA polymerase activity"/>
    <property type="evidence" value="ECO:0007669"/>
    <property type="project" value="InterPro"/>
</dbReference>
<dbReference type="Gene3D" id="3.90.580.10">
    <property type="entry name" value="Zinc finger, CHC2-type domain"/>
    <property type="match status" value="1"/>
</dbReference>
<sequence length="714" mass="83696">MTKEEFKNIDLKNLIESETGQRFDGNNKMLSPFVSEKTPSFSIYFNRKNNKWMFKDFSSGEGGDCIDFYMKYKNVRYIDACKYLNIEPNEEYGRLMTLVEKVEIAIKQLNFKDSNDNPLKHIHTYIFVDQYNKPIYFEAKFKDIANKSTSRFLSINNDGNVIPKREADAVPYNFYTLLDGLKNNKDIFIVEGAKDADTLIHFGYLATSFKGVTEFDYSIFKDAIVYCCPDTGHPGEKYKDDLYYKLKDYAKEFNVIYPKGWNKFPSNFDITDYFQSGGTLNDFKAALIDKWDYIKNRNFKYVTKEGFPKKIWENFQRICELNHITIRYNELSKKLEFEGNIFSLKNNSVACMEDLYSLCVKFNFNISKSNLRDFVFRVSQANSYNPARDYFEECYKNWNHEEGYIRQLADTIITSDDYDNNFKLLLLKKWLIGTANISFNDGTQNMNGILVIQGNQGLGKTRWIKTLLPNSQWIDTDKLINPKKVDDVIDVTSALIVELGELKTSLKKDTVDALKMFFTRTKDRYRRPYGTNAEEYPRVTSFYATINNNEFLEDNTGNRRYWCINVTNIIVDHNIDISQLWGEIMHLLKDKKEPHWLNKEEEQQLYIVNSNFEVKTEADSRVMDNLNWSAPNEYWLYKTFTQVCNELDIKPNTESRNTLMKLGAIPPPNNKTFRANGASKRWWLVPPVNFSIEDDDSIEIADIKPKEIQQKILI</sequence>
<dbReference type="STRING" id="29367.CLPUN_32700"/>
<dbReference type="Pfam" id="PF05272">
    <property type="entry name" value="VapE-like_dom"/>
    <property type="match status" value="1"/>
</dbReference>
<organism evidence="2 3">
    <name type="scientific">Clostridium puniceum</name>
    <dbReference type="NCBI Taxonomy" id="29367"/>
    <lineage>
        <taxon>Bacteria</taxon>
        <taxon>Bacillati</taxon>
        <taxon>Bacillota</taxon>
        <taxon>Clostridia</taxon>
        <taxon>Eubacteriales</taxon>
        <taxon>Clostridiaceae</taxon>
        <taxon>Clostridium</taxon>
    </lineage>
</organism>